<dbReference type="AlphaFoldDB" id="A2FBR4"/>
<evidence type="ECO:0000256" key="8">
    <source>
        <dbReference type="ARBA" id="ARBA00022777"/>
    </source>
</evidence>
<dbReference type="GO" id="GO:0004714">
    <property type="term" value="F:transmembrane receptor protein tyrosine kinase activity"/>
    <property type="evidence" value="ECO:0007669"/>
    <property type="project" value="UniProtKB-EC"/>
</dbReference>
<evidence type="ECO:0000256" key="15">
    <source>
        <dbReference type="ARBA" id="ARBA00023180"/>
    </source>
</evidence>
<evidence type="ECO:0000256" key="11">
    <source>
        <dbReference type="ARBA" id="ARBA00023136"/>
    </source>
</evidence>
<sequence>MFAFRNSTQKRRIFLEVWGAQGGKSTAYSYCTANGGFGGYSSGVNKVFNDKTIYLHLGGTIQLSEDDQKTIYNGGGYRENIRDAPGGGASDFRTSPGNWNVSFESRIIIAGGGGGSGCYLEHNPAGGNGGGINGTTDSTKTACYGTQTGNDGISGRRGSLGKGYGGYFGSGGGRSMEEVQAINMVAVVVDLDRLIK</sequence>
<dbReference type="Pfam" id="PF12810">
    <property type="entry name" value="ALK_LTK_GRD"/>
    <property type="match status" value="1"/>
</dbReference>
<keyword evidence="13" id="KW-1015">Disulfide bond</keyword>
<reference evidence="17" key="1">
    <citation type="submission" date="2006-10" db="EMBL/GenBank/DDBJ databases">
        <authorList>
            <person name="Amadeo P."/>
            <person name="Zhao Q."/>
            <person name="Wortman J."/>
            <person name="Fraser-Liggett C."/>
            <person name="Carlton J."/>
        </authorList>
    </citation>
    <scope>NUCLEOTIDE SEQUENCE</scope>
    <source>
        <strain evidence="17">G3</strain>
    </source>
</reference>
<protein>
    <recommendedName>
        <fullName evidence="2">receptor protein-tyrosine kinase</fullName>
        <ecNumber evidence="2">2.7.10.1</ecNumber>
    </recommendedName>
</protein>
<dbReference type="InterPro" id="IPR055163">
    <property type="entry name" value="ALK/LTK-like_GRD"/>
</dbReference>
<evidence type="ECO:0000313" key="18">
    <source>
        <dbReference type="Proteomes" id="UP000001542"/>
    </source>
</evidence>
<evidence type="ECO:0000256" key="12">
    <source>
        <dbReference type="ARBA" id="ARBA00023137"/>
    </source>
</evidence>
<evidence type="ECO:0000256" key="10">
    <source>
        <dbReference type="ARBA" id="ARBA00022989"/>
    </source>
</evidence>
<evidence type="ECO:0000256" key="5">
    <source>
        <dbReference type="ARBA" id="ARBA00022692"/>
    </source>
</evidence>
<feature type="domain" description="ALK/LTK-like glycine-rich" evidence="16">
    <location>
        <begin position="15"/>
        <end position="171"/>
    </location>
</feature>
<keyword evidence="4" id="KW-0808">Transferase</keyword>
<evidence type="ECO:0000256" key="14">
    <source>
        <dbReference type="ARBA" id="ARBA00023170"/>
    </source>
</evidence>
<keyword evidence="8" id="KW-0418">Kinase</keyword>
<evidence type="ECO:0000256" key="3">
    <source>
        <dbReference type="ARBA" id="ARBA00022475"/>
    </source>
</evidence>
<evidence type="ECO:0000256" key="7">
    <source>
        <dbReference type="ARBA" id="ARBA00022741"/>
    </source>
</evidence>
<evidence type="ECO:0000256" key="13">
    <source>
        <dbReference type="ARBA" id="ARBA00023157"/>
    </source>
</evidence>
<dbReference type="EMBL" id="DS113706">
    <property type="protein sequence ID" value="EAX97661.1"/>
    <property type="molecule type" value="Genomic_DNA"/>
</dbReference>
<keyword evidence="10" id="KW-1133">Transmembrane helix</keyword>
<dbReference type="RefSeq" id="XP_001310591.1">
    <property type="nucleotide sequence ID" value="XM_001310590.1"/>
</dbReference>
<dbReference type="EC" id="2.7.10.1" evidence="2"/>
<dbReference type="InParanoid" id="A2FBR4"/>
<keyword evidence="5" id="KW-0812">Transmembrane</keyword>
<name>A2FBR4_TRIV3</name>
<gene>
    <name evidence="17" type="ORF">TVAG_229280</name>
</gene>
<dbReference type="VEuPathDB" id="TrichDB:TVAG_229280"/>
<keyword evidence="7" id="KW-0547">Nucleotide-binding</keyword>
<keyword evidence="9" id="KW-0067">ATP-binding</keyword>
<dbReference type="Proteomes" id="UP000001542">
    <property type="component" value="Unassembled WGS sequence"/>
</dbReference>
<keyword evidence="15" id="KW-0325">Glycoprotein</keyword>
<evidence type="ECO:0000256" key="6">
    <source>
        <dbReference type="ARBA" id="ARBA00022729"/>
    </source>
</evidence>
<keyword evidence="6" id="KW-0732">Signal</keyword>
<comment type="subcellular location">
    <subcellularLocation>
        <location evidence="1">Cell membrane</location>
        <topology evidence="1">Single-pass type I membrane protein</topology>
    </subcellularLocation>
</comment>
<dbReference type="GO" id="GO:0005886">
    <property type="term" value="C:plasma membrane"/>
    <property type="evidence" value="ECO:0007669"/>
    <property type="project" value="UniProtKB-SubCell"/>
</dbReference>
<keyword evidence="12" id="KW-0829">Tyrosine-protein kinase</keyword>
<proteinExistence type="predicted"/>
<evidence type="ECO:0000256" key="9">
    <source>
        <dbReference type="ARBA" id="ARBA00022840"/>
    </source>
</evidence>
<evidence type="ECO:0000256" key="2">
    <source>
        <dbReference type="ARBA" id="ARBA00011902"/>
    </source>
</evidence>
<keyword evidence="11" id="KW-0472">Membrane</keyword>
<reference evidence="17" key="2">
    <citation type="journal article" date="2007" name="Science">
        <title>Draft genome sequence of the sexually transmitted pathogen Trichomonas vaginalis.</title>
        <authorList>
            <person name="Carlton J.M."/>
            <person name="Hirt R.P."/>
            <person name="Silva J.C."/>
            <person name="Delcher A.L."/>
            <person name="Schatz M."/>
            <person name="Zhao Q."/>
            <person name="Wortman J.R."/>
            <person name="Bidwell S.L."/>
            <person name="Alsmark U.C.M."/>
            <person name="Besteiro S."/>
            <person name="Sicheritz-Ponten T."/>
            <person name="Noel C.J."/>
            <person name="Dacks J.B."/>
            <person name="Foster P.G."/>
            <person name="Simillion C."/>
            <person name="Van de Peer Y."/>
            <person name="Miranda-Saavedra D."/>
            <person name="Barton G.J."/>
            <person name="Westrop G.D."/>
            <person name="Mueller S."/>
            <person name="Dessi D."/>
            <person name="Fiori P.L."/>
            <person name="Ren Q."/>
            <person name="Paulsen I."/>
            <person name="Zhang H."/>
            <person name="Bastida-Corcuera F.D."/>
            <person name="Simoes-Barbosa A."/>
            <person name="Brown M.T."/>
            <person name="Hayes R.D."/>
            <person name="Mukherjee M."/>
            <person name="Okumura C.Y."/>
            <person name="Schneider R."/>
            <person name="Smith A.J."/>
            <person name="Vanacova S."/>
            <person name="Villalvazo M."/>
            <person name="Haas B.J."/>
            <person name="Pertea M."/>
            <person name="Feldblyum T.V."/>
            <person name="Utterback T.R."/>
            <person name="Shu C.L."/>
            <person name="Osoegawa K."/>
            <person name="de Jong P.J."/>
            <person name="Hrdy I."/>
            <person name="Horvathova L."/>
            <person name="Zubacova Z."/>
            <person name="Dolezal P."/>
            <person name="Malik S.B."/>
            <person name="Logsdon J.M. Jr."/>
            <person name="Henze K."/>
            <person name="Gupta A."/>
            <person name="Wang C.C."/>
            <person name="Dunne R.L."/>
            <person name="Upcroft J.A."/>
            <person name="Upcroft P."/>
            <person name="White O."/>
            <person name="Salzberg S.L."/>
            <person name="Tang P."/>
            <person name="Chiu C.-H."/>
            <person name="Lee Y.-S."/>
            <person name="Embley T.M."/>
            <person name="Coombs G.H."/>
            <person name="Mottram J.C."/>
            <person name="Tachezy J."/>
            <person name="Fraser-Liggett C.M."/>
            <person name="Johnson P.J."/>
        </authorList>
    </citation>
    <scope>NUCLEOTIDE SEQUENCE [LARGE SCALE GENOMIC DNA]</scope>
    <source>
        <strain evidence="17">G3</strain>
    </source>
</reference>
<dbReference type="GO" id="GO:0005524">
    <property type="term" value="F:ATP binding"/>
    <property type="evidence" value="ECO:0007669"/>
    <property type="project" value="UniProtKB-KW"/>
</dbReference>
<dbReference type="VEuPathDB" id="TrichDB:TVAGG3_0717910"/>
<evidence type="ECO:0000256" key="4">
    <source>
        <dbReference type="ARBA" id="ARBA00022679"/>
    </source>
</evidence>
<dbReference type="KEGG" id="tva:4755448"/>
<keyword evidence="14" id="KW-0675">Receptor</keyword>
<keyword evidence="3" id="KW-1003">Cell membrane</keyword>
<accession>A2FBR4</accession>
<organism evidence="17 18">
    <name type="scientific">Trichomonas vaginalis (strain ATCC PRA-98 / G3)</name>
    <dbReference type="NCBI Taxonomy" id="412133"/>
    <lineage>
        <taxon>Eukaryota</taxon>
        <taxon>Metamonada</taxon>
        <taxon>Parabasalia</taxon>
        <taxon>Trichomonadida</taxon>
        <taxon>Trichomonadidae</taxon>
        <taxon>Trichomonas</taxon>
    </lineage>
</organism>
<evidence type="ECO:0000256" key="1">
    <source>
        <dbReference type="ARBA" id="ARBA00004251"/>
    </source>
</evidence>
<keyword evidence="18" id="KW-1185">Reference proteome</keyword>
<evidence type="ECO:0000259" key="16">
    <source>
        <dbReference type="Pfam" id="PF12810"/>
    </source>
</evidence>
<evidence type="ECO:0000313" key="17">
    <source>
        <dbReference type="EMBL" id="EAX97661.1"/>
    </source>
</evidence>